<organism evidence="2 3">
    <name type="scientific">Zasmidium cellare ATCC 36951</name>
    <dbReference type="NCBI Taxonomy" id="1080233"/>
    <lineage>
        <taxon>Eukaryota</taxon>
        <taxon>Fungi</taxon>
        <taxon>Dikarya</taxon>
        <taxon>Ascomycota</taxon>
        <taxon>Pezizomycotina</taxon>
        <taxon>Dothideomycetes</taxon>
        <taxon>Dothideomycetidae</taxon>
        <taxon>Mycosphaerellales</taxon>
        <taxon>Mycosphaerellaceae</taxon>
        <taxon>Zasmidium</taxon>
    </lineage>
</organism>
<feature type="region of interest" description="Disordered" evidence="1">
    <location>
        <begin position="114"/>
        <end position="161"/>
    </location>
</feature>
<reference evidence="2" key="1">
    <citation type="journal article" date="2020" name="Stud. Mycol.">
        <title>101 Dothideomycetes genomes: a test case for predicting lifestyles and emergence of pathogens.</title>
        <authorList>
            <person name="Haridas S."/>
            <person name="Albert R."/>
            <person name="Binder M."/>
            <person name="Bloem J."/>
            <person name="Labutti K."/>
            <person name="Salamov A."/>
            <person name="Andreopoulos B."/>
            <person name="Baker S."/>
            <person name="Barry K."/>
            <person name="Bills G."/>
            <person name="Bluhm B."/>
            <person name="Cannon C."/>
            <person name="Castanera R."/>
            <person name="Culley D."/>
            <person name="Daum C."/>
            <person name="Ezra D."/>
            <person name="Gonzalez J."/>
            <person name="Henrissat B."/>
            <person name="Kuo A."/>
            <person name="Liang C."/>
            <person name="Lipzen A."/>
            <person name="Lutzoni F."/>
            <person name="Magnuson J."/>
            <person name="Mondo S."/>
            <person name="Nolan M."/>
            <person name="Ohm R."/>
            <person name="Pangilinan J."/>
            <person name="Park H.-J."/>
            <person name="Ramirez L."/>
            <person name="Alfaro M."/>
            <person name="Sun H."/>
            <person name="Tritt A."/>
            <person name="Yoshinaga Y."/>
            <person name="Zwiers L.-H."/>
            <person name="Turgeon B."/>
            <person name="Goodwin S."/>
            <person name="Spatafora J."/>
            <person name="Crous P."/>
            <person name="Grigoriev I."/>
        </authorList>
    </citation>
    <scope>NUCLEOTIDE SEQUENCE</scope>
    <source>
        <strain evidence="2">ATCC 36951</strain>
    </source>
</reference>
<name>A0A6A6C5I8_ZASCE</name>
<evidence type="ECO:0000256" key="1">
    <source>
        <dbReference type="SAM" id="MobiDB-lite"/>
    </source>
</evidence>
<accession>A0A6A6C5I8</accession>
<dbReference type="GeneID" id="54567382"/>
<dbReference type="Proteomes" id="UP000799537">
    <property type="component" value="Unassembled WGS sequence"/>
</dbReference>
<gene>
    <name evidence="2" type="ORF">M409DRAFT_59162</name>
</gene>
<evidence type="ECO:0000313" key="3">
    <source>
        <dbReference type="Proteomes" id="UP000799537"/>
    </source>
</evidence>
<proteinExistence type="predicted"/>
<evidence type="ECO:0000313" key="2">
    <source>
        <dbReference type="EMBL" id="KAF2161460.1"/>
    </source>
</evidence>
<sequence>MYEPMDLMRSPQSFMATLDGELSTPCVNIATAVDASVLSTQQRSMIIVDASCGGVTLMTRRRHVAIVQLKCPAWQSHDKWVHSLQVVPSLQNAERPIKRHRLNMSPTITPTAVASSLPAPMKQHTAKTHAADGSRYSDPGSVDSRPTSMALPTRPDQEDEKLPAAERVFGIFELLQHILSYLMCMSSPRADA</sequence>
<dbReference type="RefSeq" id="XP_033662349.1">
    <property type="nucleotide sequence ID" value="XM_033814110.1"/>
</dbReference>
<dbReference type="EMBL" id="ML993619">
    <property type="protein sequence ID" value="KAF2161460.1"/>
    <property type="molecule type" value="Genomic_DNA"/>
</dbReference>
<keyword evidence="3" id="KW-1185">Reference proteome</keyword>
<dbReference type="AlphaFoldDB" id="A0A6A6C5I8"/>
<protein>
    <submittedName>
        <fullName evidence="2">Uncharacterized protein</fullName>
    </submittedName>
</protein>